<comment type="caution">
    <text evidence="1">The sequence shown here is derived from an EMBL/GenBank/DDBJ whole genome shotgun (WGS) entry which is preliminary data.</text>
</comment>
<evidence type="ECO:0000313" key="1">
    <source>
        <dbReference type="EMBL" id="KAJ8118838.1"/>
    </source>
</evidence>
<evidence type="ECO:0000313" key="2">
    <source>
        <dbReference type="Proteomes" id="UP001153331"/>
    </source>
</evidence>
<gene>
    <name evidence="1" type="ORF">OPT61_g243</name>
</gene>
<keyword evidence="2" id="KW-1185">Reference proteome</keyword>
<protein>
    <submittedName>
        <fullName evidence="1">Uncharacterized protein</fullName>
    </submittedName>
</protein>
<dbReference type="EMBL" id="JAPHNI010000008">
    <property type="protein sequence ID" value="KAJ8118838.1"/>
    <property type="molecule type" value="Genomic_DNA"/>
</dbReference>
<proteinExistence type="predicted"/>
<organism evidence="1 2">
    <name type="scientific">Boeremia exigua</name>
    <dbReference type="NCBI Taxonomy" id="749465"/>
    <lineage>
        <taxon>Eukaryota</taxon>
        <taxon>Fungi</taxon>
        <taxon>Dikarya</taxon>
        <taxon>Ascomycota</taxon>
        <taxon>Pezizomycotina</taxon>
        <taxon>Dothideomycetes</taxon>
        <taxon>Pleosporomycetidae</taxon>
        <taxon>Pleosporales</taxon>
        <taxon>Pleosporineae</taxon>
        <taxon>Didymellaceae</taxon>
        <taxon>Boeremia</taxon>
    </lineage>
</organism>
<accession>A0ACC2IUL5</accession>
<reference evidence="1" key="1">
    <citation type="submission" date="2022-11" db="EMBL/GenBank/DDBJ databases">
        <title>Genome Sequence of Boeremia exigua.</title>
        <authorList>
            <person name="Buettner E."/>
        </authorList>
    </citation>
    <scope>NUCLEOTIDE SEQUENCE</scope>
    <source>
        <strain evidence="1">CU02</strain>
    </source>
</reference>
<sequence length="632" mass="71905">METLPLLVLESVCEYLTYGEPHRASLLAFASVSRTCRAVAQRERFYQISIDVDDEQKFPERVRRLERMLDETRSRTAVRVLKIGRCIDGSGEGYSTSITPVSDGIRPLRKWQPRKAPRPDEWWRPLVQFISSLPLKDLVWASKEQIPRCVLSALETHIPRCRLHAHEFELWSLYQRGDLQDIEDDDYMLATSPCLHSIIAPCSSYDATGCANYHEEAILWLAAGLAPNLKHVHMWDNTLRASGEIRSRREDVRLEWRGFHPRSDYKWSQMPDTNGQLQSLIFDPYQLIPGSQLTCWENHTDFSVLRSLSILRQTELDALKLLVGVAERDGLRHLKALDLAVVSCEYEDREEAESAMTRLLLLLNPLVELAIVGVRDFAFDAALEKHGSSLQVLRVRNLILSPRQVTQLRDSCPGIRELCIEILRSSGDEDEIKTYQTLGSMRCLESLSLILQCSEYHPDGGPDDPAPHMGWSSYDEEDQEAMAVAIRQVFVNAAVDESLARSIFQELLAAHTSVKAGLPPRITSIHLKVGGTPVLNGQTTDSEFQGILAWIGRSWACRRDPRDTHQNVITVEEVDSNARLRSVEMLETDMDGFYGSEQYRGIWESLWPKTGAGWREDWRSFPFAANARKFTA</sequence>
<name>A0ACC2IUL5_9PLEO</name>
<dbReference type="Proteomes" id="UP001153331">
    <property type="component" value="Unassembled WGS sequence"/>
</dbReference>